<dbReference type="InterPro" id="IPR034158">
    <property type="entry name" value="SF3B4_RRM1"/>
</dbReference>
<dbReference type="PROSITE" id="PS50102">
    <property type="entry name" value="RRM"/>
    <property type="match status" value="2"/>
</dbReference>
<dbReference type="FunFam" id="3.30.70.330:FF:000895">
    <property type="entry name" value="Hsh49p"/>
    <property type="match status" value="1"/>
</dbReference>
<dbReference type="InterPro" id="IPR035979">
    <property type="entry name" value="RBD_domain_sf"/>
</dbReference>
<evidence type="ECO:0000256" key="4">
    <source>
        <dbReference type="ARBA" id="ARBA00022884"/>
    </source>
</evidence>
<dbReference type="PRINTS" id="PR00961">
    <property type="entry name" value="HUDSXLRNA"/>
</dbReference>
<dbReference type="GO" id="GO:0003723">
    <property type="term" value="F:RNA binding"/>
    <property type="evidence" value="ECO:0007669"/>
    <property type="project" value="UniProtKB-UniRule"/>
</dbReference>
<dbReference type="InterPro" id="IPR002343">
    <property type="entry name" value="Hud_Sxl_RNA"/>
</dbReference>
<dbReference type="AlphaFoldDB" id="A0A1J4KNW3"/>
<sequence>MSSSRHLHQNKEATVYVGDLSDHVTEDILMELFIQCGPIVSLNIPRDRITNRANGYGFVEFSTAEDARYAATIMNGVRLFGSPIKTGSTTTNDEQLDVGAKLYIGNLAPDVTDLTLRQLFKPFGNLITCRVVLDPATGLSRGHGFISYDTFEAADAARAALHCQYVMNQPITVVYAFKQESKSGEKHGDKTERLVAPSALAAQVAKKVHSHISLLDDKGM</sequence>
<dbReference type="GO" id="GO:0000398">
    <property type="term" value="P:mRNA splicing, via spliceosome"/>
    <property type="evidence" value="ECO:0007669"/>
    <property type="project" value="UniProtKB-ARBA"/>
</dbReference>
<dbReference type="InterPro" id="IPR052084">
    <property type="entry name" value="SF3B4_spliceosome_assoc"/>
</dbReference>
<dbReference type="GO" id="GO:0097525">
    <property type="term" value="C:spliceosomal snRNP complex"/>
    <property type="evidence" value="ECO:0007669"/>
    <property type="project" value="UniProtKB-ARBA"/>
</dbReference>
<dbReference type="FunFam" id="3.30.70.330:FF:000505">
    <property type="entry name" value="Splicing factor 3B subunit 4"/>
    <property type="match status" value="1"/>
</dbReference>
<keyword evidence="5" id="KW-0539">Nucleus</keyword>
<evidence type="ECO:0000259" key="7">
    <source>
        <dbReference type="PROSITE" id="PS50102"/>
    </source>
</evidence>
<feature type="domain" description="RRM" evidence="7">
    <location>
        <begin position="13"/>
        <end position="91"/>
    </location>
</feature>
<dbReference type="GO" id="GO:0071011">
    <property type="term" value="C:precatalytic spliceosome"/>
    <property type="evidence" value="ECO:0007669"/>
    <property type="project" value="TreeGrafter"/>
</dbReference>
<feature type="domain" description="RRM" evidence="7">
    <location>
        <begin position="100"/>
        <end position="178"/>
    </location>
</feature>
<evidence type="ECO:0000256" key="2">
    <source>
        <dbReference type="ARBA" id="ARBA00008363"/>
    </source>
</evidence>
<evidence type="ECO:0000256" key="3">
    <source>
        <dbReference type="ARBA" id="ARBA00022737"/>
    </source>
</evidence>
<comment type="similarity">
    <text evidence="2">Belongs to the SF3B4 family.</text>
</comment>
<dbReference type="CDD" id="cd12334">
    <property type="entry name" value="RRM1_SF3B4"/>
    <property type="match status" value="1"/>
</dbReference>
<dbReference type="PANTHER" id="PTHR48030">
    <property type="entry name" value="SPLICING FACTOR 3B SUBUNIT 4"/>
    <property type="match status" value="1"/>
</dbReference>
<gene>
    <name evidence="8" type="ORF">TRFO_17271</name>
</gene>
<dbReference type="OrthoDB" id="10259687at2759"/>
<organism evidence="8 9">
    <name type="scientific">Tritrichomonas foetus</name>
    <dbReference type="NCBI Taxonomy" id="1144522"/>
    <lineage>
        <taxon>Eukaryota</taxon>
        <taxon>Metamonada</taxon>
        <taxon>Parabasalia</taxon>
        <taxon>Tritrichomonadida</taxon>
        <taxon>Tritrichomonadidae</taxon>
        <taxon>Tritrichomonas</taxon>
    </lineage>
</organism>
<dbReference type="InterPro" id="IPR000504">
    <property type="entry name" value="RRM_dom"/>
</dbReference>
<dbReference type="EMBL" id="MLAK01000555">
    <property type="protein sequence ID" value="OHT12802.1"/>
    <property type="molecule type" value="Genomic_DNA"/>
</dbReference>
<comment type="caution">
    <text evidence="8">The sequence shown here is derived from an EMBL/GenBank/DDBJ whole genome shotgun (WGS) entry which is preliminary data.</text>
</comment>
<protein>
    <submittedName>
        <fullName evidence="8">Spliceosomal protein</fullName>
    </submittedName>
</protein>
<dbReference type="Gene3D" id="3.30.70.330">
    <property type="match status" value="2"/>
</dbReference>
<dbReference type="GO" id="GO:0005730">
    <property type="term" value="C:nucleolus"/>
    <property type="evidence" value="ECO:0007669"/>
    <property type="project" value="TreeGrafter"/>
</dbReference>
<dbReference type="Pfam" id="PF00076">
    <property type="entry name" value="RRM_1"/>
    <property type="match status" value="2"/>
</dbReference>
<comment type="subcellular location">
    <subcellularLocation>
        <location evidence="1">Nucleus</location>
    </subcellularLocation>
</comment>
<evidence type="ECO:0000313" key="9">
    <source>
        <dbReference type="Proteomes" id="UP000179807"/>
    </source>
</evidence>
<evidence type="ECO:0000256" key="6">
    <source>
        <dbReference type="PROSITE-ProRule" id="PRU00176"/>
    </source>
</evidence>
<dbReference type="VEuPathDB" id="TrichDB:TRFO_17271"/>
<accession>A0A1J4KNW3</accession>
<dbReference type="PANTHER" id="PTHR48030:SF3">
    <property type="entry name" value="SPLICING FACTOR 3B SUBUNIT 4"/>
    <property type="match status" value="1"/>
</dbReference>
<keyword evidence="4 6" id="KW-0694">RNA-binding</keyword>
<dbReference type="GeneID" id="94834189"/>
<dbReference type="RefSeq" id="XP_068365938.1">
    <property type="nucleotide sequence ID" value="XM_068499485.1"/>
</dbReference>
<keyword evidence="3" id="KW-0677">Repeat</keyword>
<evidence type="ECO:0000313" key="8">
    <source>
        <dbReference type="EMBL" id="OHT12802.1"/>
    </source>
</evidence>
<evidence type="ECO:0000256" key="1">
    <source>
        <dbReference type="ARBA" id="ARBA00004123"/>
    </source>
</evidence>
<dbReference type="GO" id="GO:0048026">
    <property type="term" value="P:positive regulation of mRNA splicing, via spliceosome"/>
    <property type="evidence" value="ECO:0007669"/>
    <property type="project" value="TreeGrafter"/>
</dbReference>
<name>A0A1J4KNW3_9EUKA</name>
<proteinExistence type="inferred from homology"/>
<dbReference type="SUPFAM" id="SSF54928">
    <property type="entry name" value="RNA-binding domain, RBD"/>
    <property type="match status" value="1"/>
</dbReference>
<dbReference type="Proteomes" id="UP000179807">
    <property type="component" value="Unassembled WGS sequence"/>
</dbReference>
<dbReference type="SMART" id="SM00360">
    <property type="entry name" value="RRM"/>
    <property type="match status" value="2"/>
</dbReference>
<evidence type="ECO:0000256" key="5">
    <source>
        <dbReference type="ARBA" id="ARBA00023242"/>
    </source>
</evidence>
<reference evidence="8" key="1">
    <citation type="submission" date="2016-10" db="EMBL/GenBank/DDBJ databases">
        <authorList>
            <person name="Benchimol M."/>
            <person name="Almeida L.G."/>
            <person name="Vasconcelos A.T."/>
            <person name="Perreira-Neves A."/>
            <person name="Rosa I.A."/>
            <person name="Tasca T."/>
            <person name="Bogo M.R."/>
            <person name="de Souza W."/>
        </authorList>
    </citation>
    <scope>NUCLEOTIDE SEQUENCE [LARGE SCALE GENOMIC DNA]</scope>
    <source>
        <strain evidence="8">K</strain>
    </source>
</reference>
<keyword evidence="9" id="KW-1185">Reference proteome</keyword>
<dbReference type="InterPro" id="IPR012677">
    <property type="entry name" value="Nucleotide-bd_a/b_plait_sf"/>
</dbReference>